<proteinExistence type="predicted"/>
<accession>A0AC34RB02</accession>
<protein>
    <submittedName>
        <fullName evidence="2">OTU domain-containing protein</fullName>
    </submittedName>
</protein>
<name>A0AC34RB02_9BILA</name>
<dbReference type="WBParaSite" id="JU765_v2.g5058.t1">
    <property type="protein sequence ID" value="JU765_v2.g5058.t1"/>
    <property type="gene ID" value="JU765_v2.g5058"/>
</dbReference>
<sequence>MYFSGEKLFLTNMNENGSNNDEQDTDSSEICSEEKKTTPNCYLIDQKELSVFALKETCIHRSMTNAMRNNKKKGKKKEKKKENKKAVSDEMQAIFDSAGNFAQLQENKASDLFKDNLIKLKSMDEFIEYLKAEINISRYPLDVFLWNMRSIYDFTTQKYLMLKTLAEVCESTIFCITESKLDHTKVINLSDFGNHEIIRCDRNVKIYGRGGGICCFLPKKFDFTIRLSGNFDEFQILCIDLFPTRFDTLRLIIVYVRENKLKKKDYQQLFKMLKTLTNIEYVTRSLIKVNDSGTPYEKFLFQFTCNKSFTQYVKHPTCKKEGKESLLDLVLTNDGLSISNLIYFPYDFSDHKALKFQVFLNQNISGSRSFDKDKKHESKKEESEDIQFNNSNNETPQSKSSSAGKIPANSTAEKTKNEQSHDEKSNDYIAYYLKRPKKNEDHLTRCYLETIKNELYHYSRQGKKRKTYRCQCKKAYFNLKTKKTTGNHTADCEPLTNAKWQEMKNDYERFAFEAKAPISNGIAKTETSTLNETNAPTSNETAKTERDIEAFGTGSLDAETWYFTTPTSQQLKTTAEKLSLIYKQYKYSLEQQKVNRLVKQRVDDCQCRLVEQTVNDLRHCIPDQVESIKGDGHCGYRSLSFCLTGTQEYHGLVRMAICGWIINNKDSYPNFYEVYTDALQKIRDFKMKADVCLSVDSNYYMEEFDMQAAAIMLNINIAVHAEFDGKNNWNLYGANFPQTGQVDHEYDKSFPTIIFRHTKDHFDAVKSVKYNPRYS</sequence>
<evidence type="ECO:0000313" key="2">
    <source>
        <dbReference type="WBParaSite" id="JU765_v2.g5058.t1"/>
    </source>
</evidence>
<organism evidence="1 2">
    <name type="scientific">Panagrolaimus sp. JU765</name>
    <dbReference type="NCBI Taxonomy" id="591449"/>
    <lineage>
        <taxon>Eukaryota</taxon>
        <taxon>Metazoa</taxon>
        <taxon>Ecdysozoa</taxon>
        <taxon>Nematoda</taxon>
        <taxon>Chromadorea</taxon>
        <taxon>Rhabditida</taxon>
        <taxon>Tylenchina</taxon>
        <taxon>Panagrolaimomorpha</taxon>
        <taxon>Panagrolaimoidea</taxon>
        <taxon>Panagrolaimidae</taxon>
        <taxon>Panagrolaimus</taxon>
    </lineage>
</organism>
<reference evidence="2" key="1">
    <citation type="submission" date="2022-11" db="UniProtKB">
        <authorList>
            <consortium name="WormBaseParasite"/>
        </authorList>
    </citation>
    <scope>IDENTIFICATION</scope>
</reference>
<dbReference type="Proteomes" id="UP000887576">
    <property type="component" value="Unplaced"/>
</dbReference>
<evidence type="ECO:0000313" key="1">
    <source>
        <dbReference type="Proteomes" id="UP000887576"/>
    </source>
</evidence>